<accession>A0AAV4QEW5</accession>
<dbReference type="AlphaFoldDB" id="A0AAV4QEW5"/>
<evidence type="ECO:0000313" key="1">
    <source>
        <dbReference type="EMBL" id="GIY07486.1"/>
    </source>
</evidence>
<organism evidence="1 2">
    <name type="scientific">Caerostris extrusa</name>
    <name type="common">Bark spider</name>
    <name type="synonym">Caerostris bankana</name>
    <dbReference type="NCBI Taxonomy" id="172846"/>
    <lineage>
        <taxon>Eukaryota</taxon>
        <taxon>Metazoa</taxon>
        <taxon>Ecdysozoa</taxon>
        <taxon>Arthropoda</taxon>
        <taxon>Chelicerata</taxon>
        <taxon>Arachnida</taxon>
        <taxon>Araneae</taxon>
        <taxon>Araneomorphae</taxon>
        <taxon>Entelegynae</taxon>
        <taxon>Araneoidea</taxon>
        <taxon>Araneidae</taxon>
        <taxon>Caerostris</taxon>
    </lineage>
</organism>
<sequence length="79" mass="8850">MDRFLPSCYGCRTPGVIKATCRKCNPTVQIDDAQSPTLDDMISYSISIESQLTSRSLVQEQQCMPTLELHIRLLGKLTC</sequence>
<evidence type="ECO:0000313" key="2">
    <source>
        <dbReference type="Proteomes" id="UP001054945"/>
    </source>
</evidence>
<name>A0AAV4QEW5_CAEEX</name>
<reference evidence="1 2" key="1">
    <citation type="submission" date="2021-06" db="EMBL/GenBank/DDBJ databases">
        <title>Caerostris extrusa draft genome.</title>
        <authorList>
            <person name="Kono N."/>
            <person name="Arakawa K."/>
        </authorList>
    </citation>
    <scope>NUCLEOTIDE SEQUENCE [LARGE SCALE GENOMIC DNA]</scope>
</reference>
<protein>
    <submittedName>
        <fullName evidence="1">Uncharacterized protein</fullName>
    </submittedName>
</protein>
<proteinExistence type="predicted"/>
<keyword evidence="2" id="KW-1185">Reference proteome</keyword>
<dbReference type="EMBL" id="BPLR01006117">
    <property type="protein sequence ID" value="GIY07486.1"/>
    <property type="molecule type" value="Genomic_DNA"/>
</dbReference>
<gene>
    <name evidence="1" type="ORF">CEXT_3761</name>
</gene>
<dbReference type="Proteomes" id="UP001054945">
    <property type="component" value="Unassembled WGS sequence"/>
</dbReference>
<comment type="caution">
    <text evidence="1">The sequence shown here is derived from an EMBL/GenBank/DDBJ whole genome shotgun (WGS) entry which is preliminary data.</text>
</comment>